<evidence type="ECO:0000313" key="2">
    <source>
        <dbReference type="EMBL" id="XDQ48386.1"/>
    </source>
</evidence>
<dbReference type="GO" id="GO:0004497">
    <property type="term" value="F:monooxygenase activity"/>
    <property type="evidence" value="ECO:0007669"/>
    <property type="project" value="InterPro"/>
</dbReference>
<dbReference type="InterPro" id="IPR036396">
    <property type="entry name" value="Cyt_P450_sf"/>
</dbReference>
<comment type="similarity">
    <text evidence="1">Belongs to the cytochrome P450 family.</text>
</comment>
<dbReference type="RefSeq" id="WP_369227183.1">
    <property type="nucleotide sequence ID" value="NZ_CP163441.1"/>
</dbReference>
<dbReference type="PANTHER" id="PTHR46696">
    <property type="entry name" value="P450, PUTATIVE (EUROFUNG)-RELATED"/>
    <property type="match status" value="1"/>
</dbReference>
<dbReference type="PANTHER" id="PTHR46696:SF1">
    <property type="entry name" value="CYTOCHROME P450 YJIB-RELATED"/>
    <property type="match status" value="1"/>
</dbReference>
<evidence type="ECO:0000256" key="1">
    <source>
        <dbReference type="ARBA" id="ARBA00010617"/>
    </source>
</evidence>
<dbReference type="GO" id="GO:0005506">
    <property type="term" value="F:iron ion binding"/>
    <property type="evidence" value="ECO:0007669"/>
    <property type="project" value="InterPro"/>
</dbReference>
<dbReference type="AlphaFoldDB" id="A0AB39R1J8"/>
<dbReference type="Gene3D" id="1.10.630.10">
    <property type="entry name" value="Cytochrome P450"/>
    <property type="match status" value="1"/>
</dbReference>
<reference evidence="2" key="1">
    <citation type="submission" date="2024-07" db="EMBL/GenBank/DDBJ databases">
        <authorList>
            <person name="Yu S.T."/>
        </authorList>
    </citation>
    <scope>NUCLEOTIDE SEQUENCE</scope>
    <source>
        <strain evidence="2">R39</strain>
    </source>
</reference>
<dbReference type="GO" id="GO:0020037">
    <property type="term" value="F:heme binding"/>
    <property type="evidence" value="ECO:0007669"/>
    <property type="project" value="InterPro"/>
</dbReference>
<evidence type="ECO:0008006" key="3">
    <source>
        <dbReference type="Google" id="ProtNLM"/>
    </source>
</evidence>
<sequence>MQAKRATPGDDVLTRLAARVDGGLITDQDAADLSALLLLAGHETTANVIALSTVTLLHRPDQIPRLTPPDELADVVRESATVCPAAAIRLVES</sequence>
<gene>
    <name evidence="2" type="ORF">AB5J52_42445</name>
</gene>
<name>A0AB39R1J8_9ACTN</name>
<dbReference type="SUPFAM" id="SSF48264">
    <property type="entry name" value="Cytochrome P450"/>
    <property type="match status" value="1"/>
</dbReference>
<accession>A0AB39R1J8</accession>
<dbReference type="GO" id="GO:0016705">
    <property type="term" value="F:oxidoreductase activity, acting on paired donors, with incorporation or reduction of molecular oxygen"/>
    <property type="evidence" value="ECO:0007669"/>
    <property type="project" value="InterPro"/>
</dbReference>
<dbReference type="EMBL" id="CP163441">
    <property type="protein sequence ID" value="XDQ48386.1"/>
    <property type="molecule type" value="Genomic_DNA"/>
</dbReference>
<proteinExistence type="inferred from homology"/>
<organism evidence="2">
    <name type="scientific">Streptomyces sp. R39</name>
    <dbReference type="NCBI Taxonomy" id="3238631"/>
    <lineage>
        <taxon>Bacteria</taxon>
        <taxon>Bacillati</taxon>
        <taxon>Actinomycetota</taxon>
        <taxon>Actinomycetes</taxon>
        <taxon>Kitasatosporales</taxon>
        <taxon>Streptomycetaceae</taxon>
        <taxon>Streptomyces</taxon>
    </lineage>
</organism>
<protein>
    <recommendedName>
        <fullName evidence="3">Cytochrome P450</fullName>
    </recommendedName>
</protein>